<dbReference type="NCBIfam" id="NF033572">
    <property type="entry name" value="transpos_ISKra4"/>
    <property type="match status" value="1"/>
</dbReference>
<name>A0A506TX80_9HYPH</name>
<reference evidence="1 2" key="1">
    <citation type="submission" date="2019-06" db="EMBL/GenBank/DDBJ databases">
        <authorList>
            <person name="Li M."/>
        </authorList>
    </citation>
    <scope>NUCLEOTIDE SEQUENCE [LARGE SCALE GENOMIC DNA]</scope>
    <source>
        <strain evidence="1 2">BGMRC2036</strain>
    </source>
</reference>
<evidence type="ECO:0000313" key="1">
    <source>
        <dbReference type="EMBL" id="TPW26120.1"/>
    </source>
</evidence>
<dbReference type="AlphaFoldDB" id="A0A506TX80"/>
<dbReference type="Proteomes" id="UP000318801">
    <property type="component" value="Unassembled WGS sequence"/>
</dbReference>
<keyword evidence="2" id="KW-1185">Reference proteome</keyword>
<proteinExistence type="predicted"/>
<organism evidence="1 2">
    <name type="scientific">Martelella alba</name>
    <dbReference type="NCBI Taxonomy" id="2590451"/>
    <lineage>
        <taxon>Bacteria</taxon>
        <taxon>Pseudomonadati</taxon>
        <taxon>Pseudomonadota</taxon>
        <taxon>Alphaproteobacteria</taxon>
        <taxon>Hyphomicrobiales</taxon>
        <taxon>Aurantimonadaceae</taxon>
        <taxon>Martelella</taxon>
    </lineage>
</organism>
<sequence>MDVEIKVTVTAPDGTSHTDTMGKLTKGFETIGEIGLSIDESKTLLLNIQQKIVDAQCAAFCAERAYCQCCGRKLRCKAHRQVRYRTVFGDVGIDSPRFYHCQCHDGPSKTFSPLTELLPDHIVPELLWLETKWASLVSFGVTADILKDVLPVDKNLSPDSIRRHLGRVAGRMEADLADERFSVISTNAHQRAKRPNPEGPITVGIDGGYVRSRDVGQLHFEVPVGKSIPTNRPSRYLGLVQSHDVKPKRWLHEVLKDQGWQENQMVTFMTDGGDTVIKMARHMAPASEHILDWFHITMRITVMLQYVKGLAHNNPEEAEVISRLLRQIKGFLWHGKPHDGQTIISDLFVELDEIETNYSSFKALRKSAAEFETYIVN</sequence>
<evidence type="ECO:0000313" key="2">
    <source>
        <dbReference type="Proteomes" id="UP000318801"/>
    </source>
</evidence>
<accession>A0A506TX80</accession>
<dbReference type="EMBL" id="VHLG01000048">
    <property type="protein sequence ID" value="TPW26120.1"/>
    <property type="molecule type" value="Genomic_DNA"/>
</dbReference>
<feature type="non-terminal residue" evidence="1">
    <location>
        <position position="377"/>
    </location>
</feature>
<protein>
    <submittedName>
        <fullName evidence="1">ISKra4 family transposase</fullName>
    </submittedName>
</protein>
<gene>
    <name evidence="1" type="ORF">FJU08_22620</name>
</gene>
<dbReference type="RefSeq" id="WP_141151298.1">
    <property type="nucleotide sequence ID" value="NZ_VHLG01000048.1"/>
</dbReference>
<dbReference type="OrthoDB" id="8089897at2"/>
<comment type="caution">
    <text evidence="1">The sequence shown here is derived from an EMBL/GenBank/DDBJ whole genome shotgun (WGS) entry which is preliminary data.</text>
</comment>